<dbReference type="Proteomes" id="UP000007800">
    <property type="component" value="Unassembled WGS sequence"/>
</dbReference>
<dbReference type="OMA" id="TKETEWE"/>
<accession>C5LH73</accession>
<dbReference type="GeneID" id="9044478"/>
<evidence type="ECO:0000313" key="3">
    <source>
        <dbReference type="EMBL" id="EER03882.1"/>
    </source>
</evidence>
<gene>
    <name evidence="3" type="ORF">Pmar_PMAR017296</name>
</gene>
<dbReference type="InParanoid" id="C5LH73"/>
<dbReference type="EMBL" id="GG682011">
    <property type="protein sequence ID" value="EER03882.1"/>
    <property type="molecule type" value="Genomic_DNA"/>
</dbReference>
<reference evidence="3 4" key="1">
    <citation type="submission" date="2008-07" db="EMBL/GenBank/DDBJ databases">
        <authorList>
            <person name="El-Sayed N."/>
            <person name="Caler E."/>
            <person name="Inman J."/>
            <person name="Amedeo P."/>
            <person name="Hass B."/>
            <person name="Wortman J."/>
        </authorList>
    </citation>
    <scope>NUCLEOTIDE SEQUENCE [LARGE SCALE GENOMIC DNA]</scope>
    <source>
        <strain evidence="4">ATCC 50983 / TXsc</strain>
    </source>
</reference>
<keyword evidence="4" id="KW-1185">Reference proteome</keyword>
<feature type="compositionally biased region" description="Polar residues" evidence="2">
    <location>
        <begin position="232"/>
        <end position="242"/>
    </location>
</feature>
<organism evidence="4">
    <name type="scientific">Perkinsus marinus (strain ATCC 50983 / TXsc)</name>
    <dbReference type="NCBI Taxonomy" id="423536"/>
    <lineage>
        <taxon>Eukaryota</taxon>
        <taxon>Sar</taxon>
        <taxon>Alveolata</taxon>
        <taxon>Perkinsozoa</taxon>
        <taxon>Perkinsea</taxon>
        <taxon>Perkinsida</taxon>
        <taxon>Perkinsidae</taxon>
        <taxon>Perkinsus</taxon>
    </lineage>
</organism>
<protein>
    <submittedName>
        <fullName evidence="3">Uncharacterized protein</fullName>
    </submittedName>
</protein>
<name>C5LH73_PERM5</name>
<sequence length="276" mass="30687">MHRLKLKLAEVREKKADTLLFPEVDREASELINAHQRKIEAAKDIEDEVEKTKEALSQIKDDIKTTSKTREGLETDMATKETEWEAKIASLKVALERGKEEVVLLKLAMDAHRREHAALRSRFAEARALIAALAGVEASTRDSILEKATQTKDVLEEIARVRSMLKAERGRSGFGRVCAGKAPGVANDAIKTTEATVLSTQRHRYWDDLLGSDLALPSSSHVDLPKARDSCQDSGVETTSAHPSPISLREKREFPELTEVMTFGEEPATSSEENSW</sequence>
<evidence type="ECO:0000256" key="1">
    <source>
        <dbReference type="SAM" id="Coils"/>
    </source>
</evidence>
<evidence type="ECO:0000256" key="2">
    <source>
        <dbReference type="SAM" id="MobiDB-lite"/>
    </source>
</evidence>
<proteinExistence type="predicted"/>
<dbReference type="AlphaFoldDB" id="C5LH73"/>
<feature type="region of interest" description="Disordered" evidence="2">
    <location>
        <begin position="219"/>
        <end position="245"/>
    </location>
</feature>
<evidence type="ECO:0000313" key="4">
    <source>
        <dbReference type="Proteomes" id="UP000007800"/>
    </source>
</evidence>
<keyword evidence="1" id="KW-0175">Coiled coil</keyword>
<dbReference type="RefSeq" id="XP_002772066.1">
    <property type="nucleotide sequence ID" value="XM_002772020.1"/>
</dbReference>
<feature type="coiled-coil region" evidence="1">
    <location>
        <begin position="32"/>
        <end position="62"/>
    </location>
</feature>